<feature type="domain" description="Piwi" evidence="1">
    <location>
        <begin position="53"/>
        <end position="118"/>
    </location>
</feature>
<evidence type="ECO:0000313" key="3">
    <source>
        <dbReference type="Proteomes" id="UP000224567"/>
    </source>
</evidence>
<organism evidence="2 3">
    <name type="scientific">Capsicum baccatum</name>
    <name type="common">Peruvian pepper</name>
    <dbReference type="NCBI Taxonomy" id="33114"/>
    <lineage>
        <taxon>Eukaryota</taxon>
        <taxon>Viridiplantae</taxon>
        <taxon>Streptophyta</taxon>
        <taxon>Embryophyta</taxon>
        <taxon>Tracheophyta</taxon>
        <taxon>Spermatophyta</taxon>
        <taxon>Magnoliopsida</taxon>
        <taxon>eudicotyledons</taxon>
        <taxon>Gunneridae</taxon>
        <taxon>Pentapetalae</taxon>
        <taxon>asterids</taxon>
        <taxon>lamiids</taxon>
        <taxon>Solanales</taxon>
        <taxon>Solanaceae</taxon>
        <taxon>Solanoideae</taxon>
        <taxon>Capsiceae</taxon>
        <taxon>Capsicum</taxon>
    </lineage>
</organism>
<proteinExistence type="predicted"/>
<dbReference type="Pfam" id="PF02171">
    <property type="entry name" value="Piwi"/>
    <property type="match status" value="1"/>
</dbReference>
<dbReference type="PROSITE" id="PS50822">
    <property type="entry name" value="PIWI"/>
    <property type="match status" value="1"/>
</dbReference>
<dbReference type="PANTHER" id="PTHR22891">
    <property type="entry name" value="EUKARYOTIC TRANSLATION INITIATION FACTOR 2C"/>
    <property type="match status" value="1"/>
</dbReference>
<dbReference type="InterPro" id="IPR003165">
    <property type="entry name" value="Piwi"/>
</dbReference>
<protein>
    <submittedName>
        <fullName evidence="2">Protein argonaute PNH1</fullName>
    </submittedName>
</protein>
<accession>A0A2G2VN95</accession>
<dbReference type="Proteomes" id="UP000224567">
    <property type="component" value="Unassembled WGS sequence"/>
</dbReference>
<dbReference type="GO" id="GO:0003676">
    <property type="term" value="F:nucleic acid binding"/>
    <property type="evidence" value="ECO:0007669"/>
    <property type="project" value="InterPro"/>
</dbReference>
<dbReference type="STRING" id="33114.A0A2G2VN95"/>
<comment type="caution">
    <text evidence="2">The sequence shown here is derived from an EMBL/GenBank/DDBJ whole genome shotgun (WGS) entry which is preliminary data.</text>
</comment>
<dbReference type="InterPro" id="IPR036397">
    <property type="entry name" value="RNaseH_sf"/>
</dbReference>
<reference evidence="2 3" key="1">
    <citation type="journal article" date="2017" name="Genome Biol.">
        <title>New reference genome sequences of hot pepper reveal the massive evolution of plant disease-resistance genes by retroduplication.</title>
        <authorList>
            <person name="Kim S."/>
            <person name="Park J."/>
            <person name="Yeom S.I."/>
            <person name="Kim Y.M."/>
            <person name="Seo E."/>
            <person name="Kim K.T."/>
            <person name="Kim M.S."/>
            <person name="Lee J.M."/>
            <person name="Cheong K."/>
            <person name="Shin H.S."/>
            <person name="Kim S.B."/>
            <person name="Han K."/>
            <person name="Lee J."/>
            <person name="Park M."/>
            <person name="Lee H.A."/>
            <person name="Lee H.Y."/>
            <person name="Lee Y."/>
            <person name="Oh S."/>
            <person name="Lee J.H."/>
            <person name="Choi E."/>
            <person name="Choi E."/>
            <person name="Lee S.E."/>
            <person name="Jeon J."/>
            <person name="Kim H."/>
            <person name="Choi G."/>
            <person name="Song H."/>
            <person name="Lee J."/>
            <person name="Lee S.C."/>
            <person name="Kwon J.K."/>
            <person name="Lee H.Y."/>
            <person name="Koo N."/>
            <person name="Hong Y."/>
            <person name="Kim R.W."/>
            <person name="Kang W.H."/>
            <person name="Huh J.H."/>
            <person name="Kang B.C."/>
            <person name="Yang T.J."/>
            <person name="Lee Y.H."/>
            <person name="Bennetzen J.L."/>
            <person name="Choi D."/>
        </authorList>
    </citation>
    <scope>NUCLEOTIDE SEQUENCE [LARGE SCALE GENOMIC DNA]</scope>
    <source>
        <strain evidence="3">cv. PBC81</strain>
    </source>
</reference>
<dbReference type="OrthoDB" id="10252740at2759"/>
<name>A0A2G2VN95_CAPBA</name>
<dbReference type="InterPro" id="IPR012337">
    <property type="entry name" value="RNaseH-like_sf"/>
</dbReference>
<dbReference type="AlphaFoldDB" id="A0A2G2VN95"/>
<gene>
    <name evidence="2" type="ORF">CQW23_26258</name>
</gene>
<sequence length="129" mass="14381">MGGRKTVLLYALRWKIPLFSDIPTFIFGADATHSESGKDCSPSIAAVSIKNLDGISDGQFYQVQIYELDAIRKACASLEPGYQPPITFIVVKKRHHIRLLPNNHNDRNHTDRSGNILPGNTFALLTFDI</sequence>
<dbReference type="EMBL" id="MLFT02000011">
    <property type="protein sequence ID" value="PHT34458.1"/>
    <property type="molecule type" value="Genomic_DNA"/>
</dbReference>
<dbReference type="Gene3D" id="3.30.420.10">
    <property type="entry name" value="Ribonuclease H-like superfamily/Ribonuclease H"/>
    <property type="match status" value="1"/>
</dbReference>
<evidence type="ECO:0000313" key="2">
    <source>
        <dbReference type="EMBL" id="PHT34458.1"/>
    </source>
</evidence>
<reference evidence="3" key="2">
    <citation type="journal article" date="2017" name="J. Anim. Genet.">
        <title>Multiple reference genome sequences of hot pepper reveal the massive evolution of plant disease resistance genes by retroduplication.</title>
        <authorList>
            <person name="Kim S."/>
            <person name="Park J."/>
            <person name="Yeom S.-I."/>
            <person name="Kim Y.-M."/>
            <person name="Seo E."/>
            <person name="Kim K.-T."/>
            <person name="Kim M.-S."/>
            <person name="Lee J.M."/>
            <person name="Cheong K."/>
            <person name="Shin H.-S."/>
            <person name="Kim S.-B."/>
            <person name="Han K."/>
            <person name="Lee J."/>
            <person name="Park M."/>
            <person name="Lee H.-A."/>
            <person name="Lee H.-Y."/>
            <person name="Lee Y."/>
            <person name="Oh S."/>
            <person name="Lee J.H."/>
            <person name="Choi E."/>
            <person name="Choi E."/>
            <person name="Lee S.E."/>
            <person name="Jeon J."/>
            <person name="Kim H."/>
            <person name="Choi G."/>
            <person name="Song H."/>
            <person name="Lee J."/>
            <person name="Lee S.-C."/>
            <person name="Kwon J.-K."/>
            <person name="Lee H.-Y."/>
            <person name="Koo N."/>
            <person name="Hong Y."/>
            <person name="Kim R.W."/>
            <person name="Kang W.-H."/>
            <person name="Huh J.H."/>
            <person name="Kang B.-C."/>
            <person name="Yang T.-J."/>
            <person name="Lee Y.-H."/>
            <person name="Bennetzen J.L."/>
            <person name="Choi D."/>
        </authorList>
    </citation>
    <scope>NUCLEOTIDE SEQUENCE [LARGE SCALE GENOMIC DNA]</scope>
    <source>
        <strain evidence="3">cv. PBC81</strain>
    </source>
</reference>
<evidence type="ECO:0000259" key="1">
    <source>
        <dbReference type="PROSITE" id="PS50822"/>
    </source>
</evidence>
<dbReference type="SUPFAM" id="SSF53098">
    <property type="entry name" value="Ribonuclease H-like"/>
    <property type="match status" value="1"/>
</dbReference>
<keyword evidence="3" id="KW-1185">Reference proteome</keyword>